<dbReference type="PANTHER" id="PTHR33908">
    <property type="entry name" value="MANNOSYLTRANSFERASE YKCB-RELATED"/>
    <property type="match status" value="1"/>
</dbReference>
<feature type="domain" description="Glycosyltransferase RgtA/B/C/D-like" evidence="9">
    <location>
        <begin position="136"/>
        <end position="259"/>
    </location>
</feature>
<keyword evidence="7 8" id="KW-0472">Membrane</keyword>
<evidence type="ECO:0000256" key="1">
    <source>
        <dbReference type="ARBA" id="ARBA00004651"/>
    </source>
</evidence>
<evidence type="ECO:0000256" key="7">
    <source>
        <dbReference type="ARBA" id="ARBA00023136"/>
    </source>
</evidence>
<dbReference type="EMBL" id="SLUB01000030">
    <property type="protein sequence ID" value="THE11342.1"/>
    <property type="molecule type" value="Genomic_DNA"/>
</dbReference>
<keyword evidence="2" id="KW-1003">Cell membrane</keyword>
<feature type="transmembrane region" description="Helical" evidence="8">
    <location>
        <begin position="422"/>
        <end position="440"/>
    </location>
</feature>
<keyword evidence="11" id="KW-1185">Reference proteome</keyword>
<feature type="transmembrane region" description="Helical" evidence="8">
    <location>
        <begin position="74"/>
        <end position="93"/>
    </location>
</feature>
<feature type="transmembrane region" description="Helical" evidence="8">
    <location>
        <begin position="7"/>
        <end position="30"/>
    </location>
</feature>
<evidence type="ECO:0000313" key="10">
    <source>
        <dbReference type="EMBL" id="THE11342.1"/>
    </source>
</evidence>
<name>A0A4S3PRD5_9BACI</name>
<keyword evidence="3" id="KW-0328">Glycosyltransferase</keyword>
<evidence type="ECO:0000256" key="4">
    <source>
        <dbReference type="ARBA" id="ARBA00022679"/>
    </source>
</evidence>
<gene>
    <name evidence="10" type="ORF">E1I69_15380</name>
</gene>
<evidence type="ECO:0000256" key="2">
    <source>
        <dbReference type="ARBA" id="ARBA00022475"/>
    </source>
</evidence>
<dbReference type="AlphaFoldDB" id="A0A4S3PRD5"/>
<feature type="transmembrane region" description="Helical" evidence="8">
    <location>
        <begin position="152"/>
        <end position="171"/>
    </location>
</feature>
<dbReference type="InterPro" id="IPR038731">
    <property type="entry name" value="RgtA/B/C-like"/>
</dbReference>
<proteinExistence type="predicted"/>
<accession>A0A4S3PRD5</accession>
<feature type="transmembrane region" description="Helical" evidence="8">
    <location>
        <begin position="397"/>
        <end position="415"/>
    </location>
</feature>
<evidence type="ECO:0000256" key="3">
    <source>
        <dbReference type="ARBA" id="ARBA00022676"/>
    </source>
</evidence>
<evidence type="ECO:0000256" key="6">
    <source>
        <dbReference type="ARBA" id="ARBA00022989"/>
    </source>
</evidence>
<evidence type="ECO:0000256" key="5">
    <source>
        <dbReference type="ARBA" id="ARBA00022692"/>
    </source>
</evidence>
<dbReference type="GO" id="GO:0009103">
    <property type="term" value="P:lipopolysaccharide biosynthetic process"/>
    <property type="evidence" value="ECO:0007669"/>
    <property type="project" value="UniProtKB-ARBA"/>
</dbReference>
<comment type="caution">
    <text evidence="10">The sequence shown here is derived from an EMBL/GenBank/DDBJ whole genome shotgun (WGS) entry which is preliminary data.</text>
</comment>
<dbReference type="GO" id="GO:0016763">
    <property type="term" value="F:pentosyltransferase activity"/>
    <property type="evidence" value="ECO:0007669"/>
    <property type="project" value="TreeGrafter"/>
</dbReference>
<protein>
    <recommendedName>
        <fullName evidence="9">Glycosyltransferase RgtA/B/C/D-like domain-containing protein</fullName>
    </recommendedName>
</protein>
<sequence length="483" mass="55302">MEIKYQWLGWFSTKLIQILCILFFAGALLFSFKNGMDIYLSKRDIQLFVGPLLIGIIALGLYILFVNRYISNKVFLLLLIVFSFLLRLGWVLLIKTPPESDFLILYRAAIDAAKGDFSFSETLYFSSWVYQIGFTMFQALIISLFGKSLFILKFLNILFTVGIVVVIYLIARKLVNETAGRIAGLLYAVYPSSIAMTSVLTNDHLSTLLFYLGFYLIITIKRNTLKAGLLIGLLIGLGNIIRPLGSLILLAILLYFLVYKIILANKDQRMPAIRSIIGIFASYFIIMNVVSYAFIAGGVTDYPLSNRAPYWKFLVGFNHETKGNYSAEDSAYMSKFALGAERDSIEKDLVLERLSDKKQVLMLFYDKFQIMWGYRDSSIIWSMSKVDMPFYFHRVKIFEHSIYLFMLFLSLISMLKLKPKNGLLLFMILTLGYVSVHFLIEIQTRYRYFIIPTFAMLAGGGFTYILGKFNIAKNKKITGENKV</sequence>
<keyword evidence="5 8" id="KW-0812">Transmembrane</keyword>
<reference evidence="10 11" key="1">
    <citation type="journal article" date="2019" name="Indoor Air">
        <title>Impacts of indoor surface finishes on bacterial viability.</title>
        <authorList>
            <person name="Hu J."/>
            <person name="Maamar S.B."/>
            <person name="Glawe A.J."/>
            <person name="Gottel N."/>
            <person name="Gilbert J.A."/>
            <person name="Hartmann E.M."/>
        </authorList>
    </citation>
    <scope>NUCLEOTIDE SEQUENCE [LARGE SCALE GENOMIC DNA]</scope>
    <source>
        <strain evidence="10 11">AF060A6</strain>
    </source>
</reference>
<feature type="transmembrane region" description="Helical" evidence="8">
    <location>
        <begin position="247"/>
        <end position="264"/>
    </location>
</feature>
<feature type="transmembrane region" description="Helical" evidence="8">
    <location>
        <begin position="446"/>
        <end position="466"/>
    </location>
</feature>
<dbReference type="PANTHER" id="PTHR33908:SF11">
    <property type="entry name" value="MEMBRANE PROTEIN"/>
    <property type="match status" value="1"/>
</dbReference>
<evidence type="ECO:0000259" key="9">
    <source>
        <dbReference type="Pfam" id="PF13231"/>
    </source>
</evidence>
<keyword evidence="4" id="KW-0808">Transferase</keyword>
<dbReference type="Proteomes" id="UP000306477">
    <property type="component" value="Unassembled WGS sequence"/>
</dbReference>
<evidence type="ECO:0000313" key="11">
    <source>
        <dbReference type="Proteomes" id="UP000306477"/>
    </source>
</evidence>
<dbReference type="InterPro" id="IPR050297">
    <property type="entry name" value="LipidA_mod_glycosyltrf_83"/>
</dbReference>
<organism evidence="10 11">
    <name type="scientific">Bacillus timonensis</name>
    <dbReference type="NCBI Taxonomy" id="1033734"/>
    <lineage>
        <taxon>Bacteria</taxon>
        <taxon>Bacillati</taxon>
        <taxon>Bacillota</taxon>
        <taxon>Bacilli</taxon>
        <taxon>Bacillales</taxon>
        <taxon>Bacillaceae</taxon>
        <taxon>Bacillus</taxon>
    </lineage>
</organism>
<dbReference type="RefSeq" id="WP_136380457.1">
    <property type="nucleotide sequence ID" value="NZ_SLUB01000030.1"/>
</dbReference>
<dbReference type="Pfam" id="PF13231">
    <property type="entry name" value="PMT_2"/>
    <property type="match status" value="1"/>
</dbReference>
<evidence type="ECO:0000256" key="8">
    <source>
        <dbReference type="SAM" id="Phobius"/>
    </source>
</evidence>
<keyword evidence="6 8" id="KW-1133">Transmembrane helix</keyword>
<dbReference type="GO" id="GO:0005886">
    <property type="term" value="C:plasma membrane"/>
    <property type="evidence" value="ECO:0007669"/>
    <property type="project" value="UniProtKB-SubCell"/>
</dbReference>
<feature type="transmembrane region" description="Helical" evidence="8">
    <location>
        <begin position="45"/>
        <end position="67"/>
    </location>
</feature>
<dbReference type="OrthoDB" id="2787520at2"/>
<feature type="transmembrane region" description="Helical" evidence="8">
    <location>
        <begin position="128"/>
        <end position="145"/>
    </location>
</feature>
<feature type="transmembrane region" description="Helical" evidence="8">
    <location>
        <begin position="276"/>
        <end position="295"/>
    </location>
</feature>
<comment type="subcellular location">
    <subcellularLocation>
        <location evidence="1">Cell membrane</location>
        <topology evidence="1">Multi-pass membrane protein</topology>
    </subcellularLocation>
</comment>